<evidence type="ECO:0000256" key="2">
    <source>
        <dbReference type="ARBA" id="ARBA00007992"/>
    </source>
</evidence>
<dbReference type="InterPro" id="IPR050562">
    <property type="entry name" value="FAD_mOase_fung"/>
</dbReference>
<dbReference type="PANTHER" id="PTHR47356:SF2">
    <property type="entry name" value="FAD-BINDING DOMAIN-CONTAINING PROTEIN-RELATED"/>
    <property type="match status" value="1"/>
</dbReference>
<gene>
    <name evidence="8" type="ORF">B0T18DRAFT_420363</name>
</gene>
<keyword evidence="4" id="KW-0274">FAD</keyword>
<feature type="compositionally biased region" description="Basic and acidic residues" evidence="6">
    <location>
        <begin position="435"/>
        <end position="452"/>
    </location>
</feature>
<dbReference type="PRINTS" id="PR00420">
    <property type="entry name" value="RNGMNOXGNASE"/>
</dbReference>
<keyword evidence="3" id="KW-0285">Flavoprotein</keyword>
<evidence type="ECO:0000256" key="1">
    <source>
        <dbReference type="ARBA" id="ARBA00001974"/>
    </source>
</evidence>
<evidence type="ECO:0000313" key="9">
    <source>
        <dbReference type="Proteomes" id="UP001172155"/>
    </source>
</evidence>
<reference evidence="8" key="1">
    <citation type="submission" date="2023-06" db="EMBL/GenBank/DDBJ databases">
        <title>Genome-scale phylogeny and comparative genomics of the fungal order Sordariales.</title>
        <authorList>
            <consortium name="Lawrence Berkeley National Laboratory"/>
            <person name="Hensen N."/>
            <person name="Bonometti L."/>
            <person name="Westerberg I."/>
            <person name="Brannstrom I.O."/>
            <person name="Guillou S."/>
            <person name="Cros-Aarteil S."/>
            <person name="Calhoun S."/>
            <person name="Haridas S."/>
            <person name="Kuo A."/>
            <person name="Mondo S."/>
            <person name="Pangilinan J."/>
            <person name="Riley R."/>
            <person name="LaButti K."/>
            <person name="Andreopoulos B."/>
            <person name="Lipzen A."/>
            <person name="Chen C."/>
            <person name="Yanf M."/>
            <person name="Daum C."/>
            <person name="Ng V."/>
            <person name="Clum A."/>
            <person name="Steindorff A."/>
            <person name="Ohm R."/>
            <person name="Martin F."/>
            <person name="Silar P."/>
            <person name="Natvig D."/>
            <person name="Lalanne C."/>
            <person name="Gautier V."/>
            <person name="Ament-velasquez S.L."/>
            <person name="Kruys A."/>
            <person name="Hutchinson M.I."/>
            <person name="Powell A.J."/>
            <person name="Barry K."/>
            <person name="Miller A.N."/>
            <person name="Grigoriev I.V."/>
            <person name="Debuchy R."/>
            <person name="Gladieux P."/>
            <person name="Thoren M.H."/>
            <person name="Johannesson H."/>
        </authorList>
    </citation>
    <scope>NUCLEOTIDE SEQUENCE</scope>
    <source>
        <strain evidence="8">SMH3187-1</strain>
    </source>
</reference>
<dbReference type="AlphaFoldDB" id="A0AA40ELK4"/>
<dbReference type="InterPro" id="IPR036188">
    <property type="entry name" value="FAD/NAD-bd_sf"/>
</dbReference>
<dbReference type="Gene3D" id="3.50.50.60">
    <property type="entry name" value="FAD/NAD(P)-binding domain"/>
    <property type="match status" value="1"/>
</dbReference>
<protein>
    <recommendedName>
        <fullName evidence="7">FAD-binding domain-containing protein</fullName>
    </recommendedName>
</protein>
<keyword evidence="5" id="KW-0560">Oxidoreductase</keyword>
<comment type="cofactor">
    <cofactor evidence="1">
        <name>FAD</name>
        <dbReference type="ChEBI" id="CHEBI:57692"/>
    </cofactor>
</comment>
<feature type="region of interest" description="Disordered" evidence="6">
    <location>
        <begin position="430"/>
        <end position="452"/>
    </location>
</feature>
<evidence type="ECO:0000256" key="4">
    <source>
        <dbReference type="ARBA" id="ARBA00022827"/>
    </source>
</evidence>
<accession>A0AA40ELK4</accession>
<evidence type="ECO:0000256" key="5">
    <source>
        <dbReference type="ARBA" id="ARBA00023002"/>
    </source>
</evidence>
<sequence length="452" mass="50638">MPPFKVIIVGGGPAGLITGHCLAKAGIDFEILESLDKHDPNAGASNALWPQSVRVFDQLGLLEEATTLHSPVDYRQSITPEGTPFYKSDVFKQTRELHGHSFMLFHRAELLNLLDRRLPDRASRVHNNKKVTAIETHVNGVKVACVDGSVFEGAMVIGADGANSTVRRLMEEKAAQKPKKEAMKTAYAGLYGSCTRLPGLEDGTFYETHGPKFSIQLGVGRTRAFFIIYHRLDTPTTERHKCSEEEKTALAAEYADSFITPEHRFKDVWDIALWSHMAHIEEGLVEKWYGDRVVLLGDNVHKMMPNAGFGFNSAIISAAALTNGLRRLVLEKGDAEDISNDELTRVFAEYERIRKPDASKFVNVSAAYARAVAWDNVVFRVVDRYIGPYIRMDIILLKGLMSPLVRQGLVLDFLEEKDFREGSVKWKNPRQTLARVREHEDPNAKNSDEQSS</sequence>
<keyword evidence="9" id="KW-1185">Reference proteome</keyword>
<evidence type="ECO:0000256" key="3">
    <source>
        <dbReference type="ARBA" id="ARBA00022630"/>
    </source>
</evidence>
<dbReference type="Proteomes" id="UP001172155">
    <property type="component" value="Unassembled WGS sequence"/>
</dbReference>
<dbReference type="SUPFAM" id="SSF51905">
    <property type="entry name" value="FAD/NAD(P)-binding domain"/>
    <property type="match status" value="1"/>
</dbReference>
<evidence type="ECO:0000313" key="8">
    <source>
        <dbReference type="EMBL" id="KAK0741563.1"/>
    </source>
</evidence>
<dbReference type="EMBL" id="JAUKUD010000006">
    <property type="protein sequence ID" value="KAK0741563.1"/>
    <property type="molecule type" value="Genomic_DNA"/>
</dbReference>
<dbReference type="InterPro" id="IPR002938">
    <property type="entry name" value="FAD-bd"/>
</dbReference>
<comment type="similarity">
    <text evidence="2">Belongs to the paxM FAD-dependent monooxygenase family.</text>
</comment>
<dbReference type="GO" id="GO:0004497">
    <property type="term" value="F:monooxygenase activity"/>
    <property type="evidence" value="ECO:0007669"/>
    <property type="project" value="InterPro"/>
</dbReference>
<dbReference type="GO" id="GO:0071949">
    <property type="term" value="F:FAD binding"/>
    <property type="evidence" value="ECO:0007669"/>
    <property type="project" value="InterPro"/>
</dbReference>
<evidence type="ECO:0000256" key="6">
    <source>
        <dbReference type="SAM" id="MobiDB-lite"/>
    </source>
</evidence>
<organism evidence="8 9">
    <name type="scientific">Schizothecium vesticola</name>
    <dbReference type="NCBI Taxonomy" id="314040"/>
    <lineage>
        <taxon>Eukaryota</taxon>
        <taxon>Fungi</taxon>
        <taxon>Dikarya</taxon>
        <taxon>Ascomycota</taxon>
        <taxon>Pezizomycotina</taxon>
        <taxon>Sordariomycetes</taxon>
        <taxon>Sordariomycetidae</taxon>
        <taxon>Sordariales</taxon>
        <taxon>Schizotheciaceae</taxon>
        <taxon>Schizothecium</taxon>
    </lineage>
</organism>
<comment type="caution">
    <text evidence="8">The sequence shown here is derived from an EMBL/GenBank/DDBJ whole genome shotgun (WGS) entry which is preliminary data.</text>
</comment>
<proteinExistence type="inferred from homology"/>
<feature type="domain" description="FAD-binding" evidence="7">
    <location>
        <begin position="5"/>
        <end position="334"/>
    </location>
</feature>
<name>A0AA40ELK4_9PEZI</name>
<dbReference type="PANTHER" id="PTHR47356">
    <property type="entry name" value="FAD-DEPENDENT MONOOXYGENASE ASQG-RELATED"/>
    <property type="match status" value="1"/>
</dbReference>
<dbReference type="Pfam" id="PF01494">
    <property type="entry name" value="FAD_binding_3"/>
    <property type="match status" value="1"/>
</dbReference>
<evidence type="ECO:0000259" key="7">
    <source>
        <dbReference type="Pfam" id="PF01494"/>
    </source>
</evidence>